<reference evidence="2" key="1">
    <citation type="journal article" date="2019" name="Int. J. Syst. Evol. Microbiol.">
        <title>The Global Catalogue of Microorganisms (GCM) 10K type strain sequencing project: providing services to taxonomists for standard genome sequencing and annotation.</title>
        <authorList>
            <consortium name="The Broad Institute Genomics Platform"/>
            <consortium name="The Broad Institute Genome Sequencing Center for Infectious Disease"/>
            <person name="Wu L."/>
            <person name="Ma J."/>
        </authorList>
    </citation>
    <scope>NUCLEOTIDE SEQUENCE [LARGE SCALE GENOMIC DNA]</scope>
    <source>
        <strain evidence="2">KCTC 23701</strain>
    </source>
</reference>
<gene>
    <name evidence="1" type="ORF">GCM10007350_18170</name>
</gene>
<dbReference type="RefSeq" id="WP_189460014.1">
    <property type="nucleotide sequence ID" value="NZ_BMYO01000004.1"/>
</dbReference>
<proteinExistence type="predicted"/>
<keyword evidence="2" id="KW-1185">Reference proteome</keyword>
<sequence>MFRSLLAAAGIGGAQVDTRIVRSRLVPGGMLIGEVVLKGGAVDQTIEGLQLVLCTEAEVESDNGEYTTAHVLAHWPLNERFVLRAGESMTIPLNSKLPDETPVTALPCRDNRTRVWIETRLAIASGVDASDRDPLQVEPTEAMQCVIAAMGALGYTLVRADVEAGYLRTHVANSQSGCYQELEFRPQGYGGIAEVEISFLYDSHATHLVIEVDRRHRGDSYRVVSVPHAGLSTANVQRQLAALFV</sequence>
<organism evidence="1 2">
    <name type="scientific">Jeongeupia chitinilytica</name>
    <dbReference type="NCBI Taxonomy" id="1041641"/>
    <lineage>
        <taxon>Bacteria</taxon>
        <taxon>Pseudomonadati</taxon>
        <taxon>Pseudomonadota</taxon>
        <taxon>Betaproteobacteria</taxon>
        <taxon>Neisseriales</taxon>
        <taxon>Chitinibacteraceae</taxon>
        <taxon>Jeongeupia</taxon>
    </lineage>
</organism>
<dbReference type="PANTHER" id="PTHR40053">
    <property type="entry name" value="SPORULATION-CONTROL PROTEIN SPO0M"/>
    <property type="match status" value="1"/>
</dbReference>
<accession>A0ABQ3H2E1</accession>
<dbReference type="Pfam" id="PF07070">
    <property type="entry name" value="Spo0M"/>
    <property type="match status" value="1"/>
</dbReference>
<protein>
    <submittedName>
        <fullName evidence="1">SpoOM protein</fullName>
    </submittedName>
</protein>
<evidence type="ECO:0000313" key="2">
    <source>
        <dbReference type="Proteomes" id="UP000604737"/>
    </source>
</evidence>
<evidence type="ECO:0000313" key="1">
    <source>
        <dbReference type="EMBL" id="GHD62349.1"/>
    </source>
</evidence>
<dbReference type="EMBL" id="BMYO01000004">
    <property type="protein sequence ID" value="GHD62349.1"/>
    <property type="molecule type" value="Genomic_DNA"/>
</dbReference>
<name>A0ABQ3H2E1_9NEIS</name>
<dbReference type="Proteomes" id="UP000604737">
    <property type="component" value="Unassembled WGS sequence"/>
</dbReference>
<comment type="caution">
    <text evidence="1">The sequence shown here is derived from an EMBL/GenBank/DDBJ whole genome shotgun (WGS) entry which is preliminary data.</text>
</comment>
<dbReference type="InterPro" id="IPR009776">
    <property type="entry name" value="Spore_0_M"/>
</dbReference>
<dbReference type="PANTHER" id="PTHR40053:SF1">
    <property type="entry name" value="SPORULATION-CONTROL PROTEIN SPO0M"/>
    <property type="match status" value="1"/>
</dbReference>